<dbReference type="WBParaSite" id="GPUH_0000612601-mRNA-1">
    <property type="protein sequence ID" value="GPUH_0000612601-mRNA-1"/>
    <property type="gene ID" value="GPUH_0000612601"/>
</dbReference>
<dbReference type="EMBL" id="UYRT01013872">
    <property type="protein sequence ID" value="VDK53462.1"/>
    <property type="molecule type" value="Genomic_DNA"/>
</dbReference>
<evidence type="ECO:0000313" key="3">
    <source>
        <dbReference type="WBParaSite" id="GPUH_0000612601-mRNA-1"/>
    </source>
</evidence>
<dbReference type="AlphaFoldDB" id="A0A183DBM7"/>
<protein>
    <submittedName>
        <fullName evidence="3">Late endosomal/lysosomal adaptor and MAPK and MTOR activator 5</fullName>
    </submittedName>
</protein>
<gene>
    <name evidence="1" type="ORF">GPUH_LOCUS6115</name>
</gene>
<name>A0A183DBM7_9BILA</name>
<organism evidence="3">
    <name type="scientific">Gongylonema pulchrum</name>
    <dbReference type="NCBI Taxonomy" id="637853"/>
    <lineage>
        <taxon>Eukaryota</taxon>
        <taxon>Metazoa</taxon>
        <taxon>Ecdysozoa</taxon>
        <taxon>Nematoda</taxon>
        <taxon>Chromadorea</taxon>
        <taxon>Rhabditida</taxon>
        <taxon>Spirurina</taxon>
        <taxon>Spiruromorpha</taxon>
        <taxon>Spiruroidea</taxon>
        <taxon>Gongylonematidae</taxon>
        <taxon>Gongylonema</taxon>
    </lineage>
</organism>
<sequence length="67" mass="7203">MTLNKAISETASCNTTIITTEGKVGSIVVHDGPRPTQQPMAAWKSGAEGRWGCGCRTRDGVAREQER</sequence>
<reference evidence="1 2" key="2">
    <citation type="submission" date="2018-11" db="EMBL/GenBank/DDBJ databases">
        <authorList>
            <consortium name="Pathogen Informatics"/>
        </authorList>
    </citation>
    <scope>NUCLEOTIDE SEQUENCE [LARGE SCALE GENOMIC DNA]</scope>
</reference>
<dbReference type="Proteomes" id="UP000271098">
    <property type="component" value="Unassembled WGS sequence"/>
</dbReference>
<proteinExistence type="predicted"/>
<evidence type="ECO:0000313" key="2">
    <source>
        <dbReference type="Proteomes" id="UP000271098"/>
    </source>
</evidence>
<evidence type="ECO:0000313" key="1">
    <source>
        <dbReference type="EMBL" id="VDK53462.1"/>
    </source>
</evidence>
<keyword evidence="2" id="KW-1185">Reference proteome</keyword>
<reference evidence="3" key="1">
    <citation type="submission" date="2016-06" db="UniProtKB">
        <authorList>
            <consortium name="WormBaseParasite"/>
        </authorList>
    </citation>
    <scope>IDENTIFICATION</scope>
</reference>
<accession>A0A183DBM7</accession>